<evidence type="ECO:0000256" key="1">
    <source>
        <dbReference type="ARBA" id="ARBA00004127"/>
    </source>
</evidence>
<reference evidence="8" key="1">
    <citation type="submission" date="2019-08" db="EMBL/GenBank/DDBJ databases">
        <authorList>
            <person name="Kucharzyk K."/>
            <person name="Murdoch R.W."/>
            <person name="Higgins S."/>
            <person name="Loffler F."/>
        </authorList>
    </citation>
    <scope>NUCLEOTIDE SEQUENCE</scope>
</reference>
<evidence type="ECO:0000256" key="2">
    <source>
        <dbReference type="ARBA" id="ARBA00022448"/>
    </source>
</evidence>
<evidence type="ECO:0000256" key="7">
    <source>
        <dbReference type="SAM" id="Phobius"/>
    </source>
</evidence>
<dbReference type="Pfam" id="PF02508">
    <property type="entry name" value="Rnf-Nqr"/>
    <property type="match status" value="1"/>
</dbReference>
<dbReference type="AlphaFoldDB" id="A0A645FVB2"/>
<dbReference type="GO" id="GO:0012505">
    <property type="term" value="C:endomembrane system"/>
    <property type="evidence" value="ECO:0007669"/>
    <property type="project" value="UniProtKB-SubCell"/>
</dbReference>
<accession>A0A645FVB2</accession>
<evidence type="ECO:0000256" key="5">
    <source>
        <dbReference type="ARBA" id="ARBA00022989"/>
    </source>
</evidence>
<keyword evidence="2" id="KW-0813">Transport</keyword>
<organism evidence="8">
    <name type="scientific">bioreactor metagenome</name>
    <dbReference type="NCBI Taxonomy" id="1076179"/>
    <lineage>
        <taxon>unclassified sequences</taxon>
        <taxon>metagenomes</taxon>
        <taxon>ecological metagenomes</taxon>
    </lineage>
</organism>
<gene>
    <name evidence="8" type="primary">rnfE_22</name>
    <name evidence="8" type="ORF">SDC9_165101</name>
</gene>
<proteinExistence type="predicted"/>
<feature type="transmembrane region" description="Helical" evidence="7">
    <location>
        <begin position="45"/>
        <end position="69"/>
    </location>
</feature>
<protein>
    <submittedName>
        <fullName evidence="8">Electron transport complex subunit RnfE</fullName>
    </submittedName>
</protein>
<evidence type="ECO:0000256" key="3">
    <source>
        <dbReference type="ARBA" id="ARBA00022692"/>
    </source>
</evidence>
<keyword evidence="5 7" id="KW-1133">Transmembrane helix</keyword>
<keyword evidence="4" id="KW-1278">Translocase</keyword>
<evidence type="ECO:0000256" key="4">
    <source>
        <dbReference type="ARBA" id="ARBA00022967"/>
    </source>
</evidence>
<keyword evidence="6 7" id="KW-0472">Membrane</keyword>
<keyword evidence="3 7" id="KW-0812">Transmembrane</keyword>
<dbReference type="EMBL" id="VSSQ01064941">
    <property type="protein sequence ID" value="MPN17746.1"/>
    <property type="molecule type" value="Genomic_DNA"/>
</dbReference>
<comment type="caution">
    <text evidence="8">The sequence shown here is derived from an EMBL/GenBank/DDBJ whole genome shotgun (WGS) entry which is preliminary data.</text>
</comment>
<sequence length="105" mass="11258">MLVSAVDGIGMGIGFTAALCAMGFIREFLGTGTITFSQQSIFPPIFTNPITIFILSPGGFFVFGMLIAFANKFAEKKGKEKAELHSCQGCPMFASCTSNKKECEL</sequence>
<dbReference type="InterPro" id="IPR003667">
    <property type="entry name" value="NqrDE/RnfAE"/>
</dbReference>
<name>A0A645FVB2_9ZZZZ</name>
<dbReference type="PANTHER" id="PTHR30586:SF0">
    <property type="entry name" value="ION-TRANSLOCATING OXIDOREDUCTASE COMPLEX SUBUNIT E"/>
    <property type="match status" value="1"/>
</dbReference>
<evidence type="ECO:0000256" key="6">
    <source>
        <dbReference type="ARBA" id="ARBA00023136"/>
    </source>
</evidence>
<evidence type="ECO:0000313" key="8">
    <source>
        <dbReference type="EMBL" id="MPN17746.1"/>
    </source>
</evidence>
<dbReference type="PANTHER" id="PTHR30586">
    <property type="entry name" value="ELECTRON TRANSPORT COMPLEX PROTEIN RNFE"/>
    <property type="match status" value="1"/>
</dbReference>
<comment type="subcellular location">
    <subcellularLocation>
        <location evidence="1">Endomembrane system</location>
        <topology evidence="1">Multi-pass membrane protein</topology>
    </subcellularLocation>
</comment>
<feature type="transmembrane region" description="Helical" evidence="7">
    <location>
        <begin position="5"/>
        <end position="25"/>
    </location>
</feature>
<dbReference type="GO" id="GO:0005886">
    <property type="term" value="C:plasma membrane"/>
    <property type="evidence" value="ECO:0007669"/>
    <property type="project" value="TreeGrafter"/>
</dbReference>